<protein>
    <submittedName>
        <fullName evidence="1">Putative secreted protein</fullName>
    </submittedName>
</protein>
<dbReference type="EMBL" id="GGFJ01012581">
    <property type="protein sequence ID" value="MBW61722.1"/>
    <property type="molecule type" value="Transcribed_RNA"/>
</dbReference>
<dbReference type="AlphaFoldDB" id="A0A2M4C8Q0"/>
<organism evidence="1">
    <name type="scientific">Anopheles marajoara</name>
    <dbReference type="NCBI Taxonomy" id="58244"/>
    <lineage>
        <taxon>Eukaryota</taxon>
        <taxon>Metazoa</taxon>
        <taxon>Ecdysozoa</taxon>
        <taxon>Arthropoda</taxon>
        <taxon>Hexapoda</taxon>
        <taxon>Insecta</taxon>
        <taxon>Pterygota</taxon>
        <taxon>Neoptera</taxon>
        <taxon>Endopterygota</taxon>
        <taxon>Diptera</taxon>
        <taxon>Nematocera</taxon>
        <taxon>Culicoidea</taxon>
        <taxon>Culicidae</taxon>
        <taxon>Anophelinae</taxon>
        <taxon>Anopheles</taxon>
    </lineage>
</organism>
<accession>A0A2M4C8Q0</accession>
<proteinExistence type="predicted"/>
<evidence type="ECO:0000313" key="1">
    <source>
        <dbReference type="EMBL" id="MBW61722.1"/>
    </source>
</evidence>
<name>A0A2M4C8Q0_9DIPT</name>
<reference evidence="1" key="1">
    <citation type="submission" date="2018-01" db="EMBL/GenBank/DDBJ databases">
        <title>An insight into the sialome of Amazonian anophelines.</title>
        <authorList>
            <person name="Ribeiro J.M."/>
            <person name="Scarpassa V."/>
            <person name="Calvo E."/>
        </authorList>
    </citation>
    <scope>NUCLEOTIDE SEQUENCE</scope>
    <source>
        <tissue evidence="1">Salivary glands</tissue>
    </source>
</reference>
<sequence length="100" mass="11411">MLRVHVHGLRLFCNKTAFLALVYFGNCFDIIHSNPLQVGGKHCLIFIVFMESTTSWSWESIVLLSFYSNAVELILFRPVNLHVSLAGRLHLVANRLNILL</sequence>